<dbReference type="STRING" id="1192034.CAP_3183"/>
<organism evidence="1 2">
    <name type="scientific">Chondromyces apiculatus DSM 436</name>
    <dbReference type="NCBI Taxonomy" id="1192034"/>
    <lineage>
        <taxon>Bacteria</taxon>
        <taxon>Pseudomonadati</taxon>
        <taxon>Myxococcota</taxon>
        <taxon>Polyangia</taxon>
        <taxon>Polyangiales</taxon>
        <taxon>Polyangiaceae</taxon>
        <taxon>Chondromyces</taxon>
    </lineage>
</organism>
<sequence>MARPLIASREEFFRMLAETSAELDDLVKREPTHPCWRGIQEQLRAMTFWSAQGDPTPEQQGRINIGLIVVRELEPAETPELADLNSRLHLLNYAWRYWPPGK</sequence>
<comment type="caution">
    <text evidence="1">The sequence shown here is derived from an EMBL/GenBank/DDBJ whole genome shotgun (WGS) entry which is preliminary data.</text>
</comment>
<accession>A0A017TA04</accession>
<proteinExistence type="predicted"/>
<dbReference type="Proteomes" id="UP000019678">
    <property type="component" value="Unassembled WGS sequence"/>
</dbReference>
<dbReference type="EMBL" id="ASRX01000023">
    <property type="protein sequence ID" value="EYF05456.1"/>
    <property type="molecule type" value="Genomic_DNA"/>
</dbReference>
<reference evidence="1 2" key="1">
    <citation type="submission" date="2013-05" db="EMBL/GenBank/DDBJ databases">
        <title>Genome assembly of Chondromyces apiculatus DSM 436.</title>
        <authorList>
            <person name="Sharma G."/>
            <person name="Khatri I."/>
            <person name="Kaur C."/>
            <person name="Mayilraj S."/>
            <person name="Subramanian S."/>
        </authorList>
    </citation>
    <scope>NUCLEOTIDE SEQUENCE [LARGE SCALE GENOMIC DNA]</scope>
    <source>
        <strain evidence="1 2">DSM 436</strain>
    </source>
</reference>
<protein>
    <recommendedName>
        <fullName evidence="3">Tsi6 domain-containing protein</fullName>
    </recommendedName>
</protein>
<evidence type="ECO:0008006" key="3">
    <source>
        <dbReference type="Google" id="ProtNLM"/>
    </source>
</evidence>
<evidence type="ECO:0000313" key="2">
    <source>
        <dbReference type="Proteomes" id="UP000019678"/>
    </source>
</evidence>
<dbReference type="RefSeq" id="WP_044241694.1">
    <property type="nucleotide sequence ID" value="NZ_ASRX01000023.1"/>
</dbReference>
<dbReference type="AlphaFoldDB" id="A0A017TA04"/>
<gene>
    <name evidence="1" type="ORF">CAP_3183</name>
</gene>
<keyword evidence="2" id="KW-1185">Reference proteome</keyword>
<name>A0A017TA04_9BACT</name>
<evidence type="ECO:0000313" key="1">
    <source>
        <dbReference type="EMBL" id="EYF05456.1"/>
    </source>
</evidence>
<dbReference type="OrthoDB" id="6937479at2"/>